<evidence type="ECO:0000313" key="2">
    <source>
        <dbReference type="Proteomes" id="UP001597361"/>
    </source>
</evidence>
<evidence type="ECO:0000313" key="1">
    <source>
        <dbReference type="EMBL" id="MFD2034748.1"/>
    </source>
</evidence>
<dbReference type="Proteomes" id="UP001597361">
    <property type="component" value="Unassembled WGS sequence"/>
</dbReference>
<proteinExistence type="predicted"/>
<name>A0ABW4VLF7_9BACT</name>
<sequence length="393" mass="45555">MKILIRSVLLISFVLLAIIVVASCGRSTDVIEQVYYDQEGFIVFDFNDHNTVAILYLSEFVKEIEYIPLETNSACLIGEIDKVLIDKNFIYVLDKRIANAAFVFDMEGRFIKQLGRKGEAEGEYMELGEMTLIGESQIMIYDHIRQLMVVFENLEYSYTQKIDWKSSNIQELDGYFYHNPFLAKYNDKGAGPYELFISNNESVIIESHFEYPSVRDVAYEKRNVFRFYDDSVLFIPPFYNKVFSIKGQKISPRYFLNFGDKQLPIEDTYSYEALSDALKNYGHMGDTFLENQQHVFFEASYLKPSSKYCLYNKKESVFKFSSKMINDVDSLVHFKFDNFNGDFAYGALSPVDLIAAITQKENLAKKKLDDSRLKMSETSDNPVIAVYHFVRPS</sequence>
<dbReference type="EMBL" id="JBHUHR010000022">
    <property type="protein sequence ID" value="MFD2034748.1"/>
    <property type="molecule type" value="Genomic_DNA"/>
</dbReference>
<organism evidence="1 2">
    <name type="scientific">Belliella marina</name>
    <dbReference type="NCBI Taxonomy" id="1644146"/>
    <lineage>
        <taxon>Bacteria</taxon>
        <taxon>Pseudomonadati</taxon>
        <taxon>Bacteroidota</taxon>
        <taxon>Cytophagia</taxon>
        <taxon>Cytophagales</taxon>
        <taxon>Cyclobacteriaceae</taxon>
        <taxon>Belliella</taxon>
    </lineage>
</organism>
<dbReference type="PROSITE" id="PS51257">
    <property type="entry name" value="PROKAR_LIPOPROTEIN"/>
    <property type="match status" value="1"/>
</dbReference>
<protein>
    <submittedName>
        <fullName evidence="1">6-bladed beta-propeller</fullName>
    </submittedName>
</protein>
<gene>
    <name evidence="1" type="ORF">ACFSKL_08110</name>
</gene>
<dbReference type="Pfam" id="PF17170">
    <property type="entry name" value="DUF5128"/>
    <property type="match status" value="1"/>
</dbReference>
<dbReference type="RefSeq" id="WP_376885182.1">
    <property type="nucleotide sequence ID" value="NZ_JBHUHR010000022.1"/>
</dbReference>
<reference evidence="2" key="1">
    <citation type="journal article" date="2019" name="Int. J. Syst. Evol. Microbiol.">
        <title>The Global Catalogue of Microorganisms (GCM) 10K type strain sequencing project: providing services to taxonomists for standard genome sequencing and annotation.</title>
        <authorList>
            <consortium name="The Broad Institute Genomics Platform"/>
            <consortium name="The Broad Institute Genome Sequencing Center for Infectious Disease"/>
            <person name="Wu L."/>
            <person name="Ma J."/>
        </authorList>
    </citation>
    <scope>NUCLEOTIDE SEQUENCE [LARGE SCALE GENOMIC DNA]</scope>
    <source>
        <strain evidence="2">CGMCC 1.15180</strain>
    </source>
</reference>
<keyword evidence="2" id="KW-1185">Reference proteome</keyword>
<accession>A0ABW4VLF7</accession>
<comment type="caution">
    <text evidence="1">The sequence shown here is derived from an EMBL/GenBank/DDBJ whole genome shotgun (WGS) entry which is preliminary data.</text>
</comment>